<dbReference type="GO" id="GO:0009055">
    <property type="term" value="F:electron transfer activity"/>
    <property type="evidence" value="ECO:0007669"/>
    <property type="project" value="InterPro"/>
</dbReference>
<evidence type="ECO:0000256" key="1">
    <source>
        <dbReference type="SAM" id="MobiDB-lite"/>
    </source>
</evidence>
<name>A0AAW0KXT2_QUESU</name>
<evidence type="ECO:0000313" key="4">
    <source>
        <dbReference type="Proteomes" id="UP000237347"/>
    </source>
</evidence>
<gene>
    <name evidence="3" type="ORF">CFP56_012112</name>
</gene>
<feature type="domain" description="Phytocyanin" evidence="2">
    <location>
        <begin position="46"/>
        <end position="101"/>
    </location>
</feature>
<dbReference type="InterPro" id="IPR003245">
    <property type="entry name" value="Phytocyanin_dom"/>
</dbReference>
<evidence type="ECO:0000313" key="3">
    <source>
        <dbReference type="EMBL" id="KAK7843657.1"/>
    </source>
</evidence>
<protein>
    <submittedName>
        <fullName evidence="3">Early nodulin-like protein 1</fullName>
    </submittedName>
</protein>
<feature type="region of interest" description="Disordered" evidence="1">
    <location>
        <begin position="1"/>
        <end position="24"/>
    </location>
</feature>
<comment type="caution">
    <text evidence="3">The sequence shown here is derived from an EMBL/GenBank/DDBJ whole genome shotgun (WGS) entry which is preliminary data.</text>
</comment>
<reference evidence="3 4" key="1">
    <citation type="journal article" date="2018" name="Sci. Data">
        <title>The draft genome sequence of cork oak.</title>
        <authorList>
            <person name="Ramos A.M."/>
            <person name="Usie A."/>
            <person name="Barbosa P."/>
            <person name="Barros P.M."/>
            <person name="Capote T."/>
            <person name="Chaves I."/>
            <person name="Simoes F."/>
            <person name="Abreu I."/>
            <person name="Carrasquinho I."/>
            <person name="Faro C."/>
            <person name="Guimaraes J.B."/>
            <person name="Mendonca D."/>
            <person name="Nobrega F."/>
            <person name="Rodrigues L."/>
            <person name="Saibo N.J.M."/>
            <person name="Varela M.C."/>
            <person name="Egas C."/>
            <person name="Matos J."/>
            <person name="Miguel C.M."/>
            <person name="Oliveira M.M."/>
            <person name="Ricardo C.P."/>
            <person name="Goncalves S."/>
        </authorList>
    </citation>
    <scope>NUCLEOTIDE SEQUENCE [LARGE SCALE GENOMIC DNA]</scope>
    <source>
        <strain evidence="4">cv. HL8</strain>
    </source>
</reference>
<sequence length="109" mass="12516">MACTSHQDRLPSGAAQCAPHHQGRRESPDFLHYFNTNACILVFLPIVFEYDPKVDSILRVTKEDYENCNKAKPIEKYKEGMTKIELNHSRSFYFIGGSEGKYNERGQNS</sequence>
<accession>A0AAW0KXT2</accession>
<dbReference type="Gene3D" id="2.60.40.420">
    <property type="entry name" value="Cupredoxins - blue copper proteins"/>
    <property type="match status" value="1"/>
</dbReference>
<dbReference type="SUPFAM" id="SSF49503">
    <property type="entry name" value="Cupredoxins"/>
    <property type="match status" value="1"/>
</dbReference>
<proteinExistence type="predicted"/>
<dbReference type="AlphaFoldDB" id="A0AAW0KXT2"/>
<dbReference type="EMBL" id="PKMF04000199">
    <property type="protein sequence ID" value="KAK7843657.1"/>
    <property type="molecule type" value="Genomic_DNA"/>
</dbReference>
<organism evidence="3 4">
    <name type="scientific">Quercus suber</name>
    <name type="common">Cork oak</name>
    <dbReference type="NCBI Taxonomy" id="58331"/>
    <lineage>
        <taxon>Eukaryota</taxon>
        <taxon>Viridiplantae</taxon>
        <taxon>Streptophyta</taxon>
        <taxon>Embryophyta</taxon>
        <taxon>Tracheophyta</taxon>
        <taxon>Spermatophyta</taxon>
        <taxon>Magnoliopsida</taxon>
        <taxon>eudicotyledons</taxon>
        <taxon>Gunneridae</taxon>
        <taxon>Pentapetalae</taxon>
        <taxon>rosids</taxon>
        <taxon>fabids</taxon>
        <taxon>Fagales</taxon>
        <taxon>Fagaceae</taxon>
        <taxon>Quercus</taxon>
    </lineage>
</organism>
<evidence type="ECO:0000259" key="2">
    <source>
        <dbReference type="Pfam" id="PF02298"/>
    </source>
</evidence>
<dbReference type="Pfam" id="PF02298">
    <property type="entry name" value="Cu_bind_like"/>
    <property type="match status" value="1"/>
</dbReference>
<dbReference type="Proteomes" id="UP000237347">
    <property type="component" value="Unassembled WGS sequence"/>
</dbReference>
<keyword evidence="4" id="KW-1185">Reference proteome</keyword>
<dbReference type="InterPro" id="IPR008972">
    <property type="entry name" value="Cupredoxin"/>
</dbReference>